<feature type="domain" description="C2H2-type" evidence="9">
    <location>
        <begin position="199"/>
        <end position="226"/>
    </location>
</feature>
<feature type="domain" description="ZAD" evidence="10">
    <location>
        <begin position="4"/>
        <end position="80"/>
    </location>
</feature>
<dbReference type="InterPro" id="IPR012934">
    <property type="entry name" value="Znf_AD"/>
</dbReference>
<keyword evidence="5 8" id="KW-0862">Zinc</keyword>
<evidence type="ECO:0000313" key="11">
    <source>
        <dbReference type="Proteomes" id="UP001652628"/>
    </source>
</evidence>
<dbReference type="PROSITE" id="PS50157">
    <property type="entry name" value="ZINC_FINGER_C2H2_2"/>
    <property type="match status" value="3"/>
</dbReference>
<dbReference type="PROSITE" id="PS51915">
    <property type="entry name" value="ZAD"/>
    <property type="match status" value="1"/>
</dbReference>
<feature type="binding site" evidence="8">
    <location>
        <position position="9"/>
    </location>
    <ligand>
        <name>Zn(2+)</name>
        <dbReference type="ChEBI" id="CHEBI:29105"/>
    </ligand>
</feature>
<dbReference type="Gene3D" id="3.30.160.60">
    <property type="entry name" value="Classic Zinc Finger"/>
    <property type="match status" value="3"/>
</dbReference>
<dbReference type="Gene3D" id="3.40.1800.20">
    <property type="match status" value="1"/>
</dbReference>
<accession>A0ABM4TTT9</accession>
<evidence type="ECO:0000256" key="6">
    <source>
        <dbReference type="ARBA" id="ARBA00023242"/>
    </source>
</evidence>
<sequence length="251" mass="28609">MEASICRVCLENNDNMVNIFNRTHASGTCIANILSHWSGYPVEQDDPFPKTICKSCLQDAENAYDMDTDQQFDEIMKPSLEDFSGKKVSISKESGVAEGAPQEIHIKEEVPDFCSTNEPQVINEPLIEDIFEEEQCHISNSDSIPVIKENVQGTFYSLKDGYVKLTEHLPFKCPHCVRSFSSKGNYTQHLKIHYGQRRFRCFVCSATFKAANILKVHMRIHTGERPFPCVQCNMSFTTNSNLKRHLRTVHP</sequence>
<dbReference type="RefSeq" id="XP_070853393.1">
    <property type="nucleotide sequence ID" value="XM_070997292.1"/>
</dbReference>
<dbReference type="Pfam" id="PF00096">
    <property type="entry name" value="zf-C2H2"/>
    <property type="match status" value="2"/>
</dbReference>
<name>A0ABM4TTT9_DROSZ</name>
<evidence type="ECO:0000256" key="2">
    <source>
        <dbReference type="ARBA" id="ARBA00022723"/>
    </source>
</evidence>
<dbReference type="SUPFAM" id="SSF57667">
    <property type="entry name" value="beta-beta-alpha zinc fingers"/>
    <property type="match status" value="2"/>
</dbReference>
<keyword evidence="6" id="KW-0539">Nucleus</keyword>
<feature type="binding site" evidence="8">
    <location>
        <position position="56"/>
    </location>
    <ligand>
        <name>Zn(2+)</name>
        <dbReference type="ChEBI" id="CHEBI:29105"/>
    </ligand>
</feature>
<keyword evidence="4 7" id="KW-0863">Zinc-finger</keyword>
<protein>
    <submittedName>
        <fullName evidence="12">Zinc finger protein Paris</fullName>
    </submittedName>
</protein>
<comment type="subcellular location">
    <subcellularLocation>
        <location evidence="1">Nucleus</location>
    </subcellularLocation>
</comment>
<evidence type="ECO:0000256" key="1">
    <source>
        <dbReference type="ARBA" id="ARBA00004123"/>
    </source>
</evidence>
<feature type="binding site" evidence="8">
    <location>
        <position position="53"/>
    </location>
    <ligand>
        <name>Zn(2+)</name>
        <dbReference type="ChEBI" id="CHEBI:29105"/>
    </ligand>
</feature>
<dbReference type="Proteomes" id="UP001652628">
    <property type="component" value="Chromosome X"/>
</dbReference>
<evidence type="ECO:0000313" key="12">
    <source>
        <dbReference type="RefSeq" id="XP_070853393.1"/>
    </source>
</evidence>
<dbReference type="InterPro" id="IPR036236">
    <property type="entry name" value="Znf_C2H2_sf"/>
</dbReference>
<dbReference type="SUPFAM" id="SSF57716">
    <property type="entry name" value="Glucocorticoid receptor-like (DNA-binding domain)"/>
    <property type="match status" value="1"/>
</dbReference>
<evidence type="ECO:0000256" key="7">
    <source>
        <dbReference type="PROSITE-ProRule" id="PRU00042"/>
    </source>
</evidence>
<organism evidence="11 12">
    <name type="scientific">Drosophila suzukii</name>
    <name type="common">Spotted-wing drosophila fruit fly</name>
    <dbReference type="NCBI Taxonomy" id="28584"/>
    <lineage>
        <taxon>Eukaryota</taxon>
        <taxon>Metazoa</taxon>
        <taxon>Ecdysozoa</taxon>
        <taxon>Arthropoda</taxon>
        <taxon>Hexapoda</taxon>
        <taxon>Insecta</taxon>
        <taxon>Pterygota</taxon>
        <taxon>Neoptera</taxon>
        <taxon>Endopterygota</taxon>
        <taxon>Diptera</taxon>
        <taxon>Brachycera</taxon>
        <taxon>Muscomorpha</taxon>
        <taxon>Ephydroidea</taxon>
        <taxon>Drosophilidae</taxon>
        <taxon>Drosophila</taxon>
        <taxon>Sophophora</taxon>
    </lineage>
</organism>
<evidence type="ECO:0000259" key="10">
    <source>
        <dbReference type="PROSITE" id="PS51915"/>
    </source>
</evidence>
<gene>
    <name evidence="12" type="primary">LOC108005222</name>
</gene>
<evidence type="ECO:0000256" key="8">
    <source>
        <dbReference type="PROSITE-ProRule" id="PRU01263"/>
    </source>
</evidence>
<feature type="domain" description="C2H2-type" evidence="9">
    <location>
        <begin position="227"/>
        <end position="251"/>
    </location>
</feature>
<keyword evidence="3" id="KW-0677">Repeat</keyword>
<feature type="binding site" evidence="8">
    <location>
        <position position="6"/>
    </location>
    <ligand>
        <name>Zn(2+)</name>
        <dbReference type="ChEBI" id="CHEBI:29105"/>
    </ligand>
</feature>
<evidence type="ECO:0000256" key="3">
    <source>
        <dbReference type="ARBA" id="ARBA00022737"/>
    </source>
</evidence>
<dbReference type="GeneID" id="108005222"/>
<dbReference type="SMART" id="SM00355">
    <property type="entry name" value="ZnF_C2H2"/>
    <property type="match status" value="3"/>
</dbReference>
<evidence type="ECO:0000256" key="5">
    <source>
        <dbReference type="ARBA" id="ARBA00022833"/>
    </source>
</evidence>
<keyword evidence="2 8" id="KW-0479">Metal-binding</keyword>
<dbReference type="PANTHER" id="PTHR24394">
    <property type="entry name" value="ZINC FINGER PROTEIN"/>
    <property type="match status" value="1"/>
</dbReference>
<dbReference type="Pfam" id="PF07776">
    <property type="entry name" value="zf-AD"/>
    <property type="match status" value="1"/>
</dbReference>
<feature type="domain" description="C2H2-type" evidence="9">
    <location>
        <begin position="171"/>
        <end position="198"/>
    </location>
</feature>
<evidence type="ECO:0000259" key="9">
    <source>
        <dbReference type="PROSITE" id="PS50157"/>
    </source>
</evidence>
<evidence type="ECO:0000256" key="4">
    <source>
        <dbReference type="ARBA" id="ARBA00022771"/>
    </source>
</evidence>
<reference evidence="12" key="1">
    <citation type="submission" date="2025-08" db="UniProtKB">
        <authorList>
            <consortium name="RefSeq"/>
        </authorList>
    </citation>
    <scope>IDENTIFICATION</scope>
</reference>
<proteinExistence type="predicted"/>
<dbReference type="InterPro" id="IPR013087">
    <property type="entry name" value="Znf_C2H2_type"/>
</dbReference>
<keyword evidence="11" id="KW-1185">Reference proteome</keyword>
<dbReference type="PROSITE" id="PS00028">
    <property type="entry name" value="ZINC_FINGER_C2H2_1"/>
    <property type="match status" value="3"/>
</dbReference>
<dbReference type="PANTHER" id="PTHR24394:SF44">
    <property type="entry name" value="ZINC FINGER PROTEIN 271-LIKE"/>
    <property type="match status" value="1"/>
</dbReference>